<dbReference type="InterPro" id="IPR004838">
    <property type="entry name" value="NHTrfase_class1_PyrdxlP-BS"/>
</dbReference>
<dbReference type="InterPro" id="IPR050478">
    <property type="entry name" value="Ethylene_sulfur-biosynth"/>
</dbReference>
<dbReference type="Pfam" id="PF00155">
    <property type="entry name" value="Aminotran_1_2"/>
    <property type="match status" value="1"/>
</dbReference>
<feature type="domain" description="Aminotransferase class I/classII large" evidence="3">
    <location>
        <begin position="75"/>
        <end position="414"/>
    </location>
</feature>
<dbReference type="PANTHER" id="PTHR43795:SF39">
    <property type="entry name" value="AMINOTRANSFERASE CLASS I_CLASSII DOMAIN-CONTAINING PROTEIN"/>
    <property type="match status" value="1"/>
</dbReference>
<gene>
    <name evidence="4" type="ORF">KHLLAP_LOCUS1162</name>
</gene>
<dbReference type="GO" id="GO:0006520">
    <property type="term" value="P:amino acid metabolic process"/>
    <property type="evidence" value="ECO:0007669"/>
    <property type="project" value="TreeGrafter"/>
</dbReference>
<dbReference type="GO" id="GO:0008483">
    <property type="term" value="F:transaminase activity"/>
    <property type="evidence" value="ECO:0007669"/>
    <property type="project" value="TreeGrafter"/>
</dbReference>
<dbReference type="Gene3D" id="3.90.1150.10">
    <property type="entry name" value="Aspartate Aminotransferase, domain 1"/>
    <property type="match status" value="1"/>
</dbReference>
<dbReference type="PANTHER" id="PTHR43795">
    <property type="entry name" value="BIFUNCTIONAL ASPARTATE AMINOTRANSFERASE AND GLUTAMATE/ASPARTATE-PREPHENATE AMINOTRANSFERASE-RELATED"/>
    <property type="match status" value="1"/>
</dbReference>
<accession>A0AAI8V943</accession>
<dbReference type="SUPFAM" id="SSF53383">
    <property type="entry name" value="PLP-dependent transferases"/>
    <property type="match status" value="1"/>
</dbReference>
<comment type="similarity">
    <text evidence="1">Belongs to the class-I pyridoxal-phosphate-dependent aminotransferase family.</text>
</comment>
<organism evidence="4 5">
    <name type="scientific">Anthostomella pinea</name>
    <dbReference type="NCBI Taxonomy" id="933095"/>
    <lineage>
        <taxon>Eukaryota</taxon>
        <taxon>Fungi</taxon>
        <taxon>Dikarya</taxon>
        <taxon>Ascomycota</taxon>
        <taxon>Pezizomycotina</taxon>
        <taxon>Sordariomycetes</taxon>
        <taxon>Xylariomycetidae</taxon>
        <taxon>Xylariales</taxon>
        <taxon>Xylariaceae</taxon>
        <taxon>Anthostomella</taxon>
    </lineage>
</organism>
<evidence type="ECO:0000256" key="1">
    <source>
        <dbReference type="ARBA" id="ARBA00007441"/>
    </source>
</evidence>
<dbReference type="PROSITE" id="PS00105">
    <property type="entry name" value="AA_TRANSFER_CLASS_1"/>
    <property type="match status" value="1"/>
</dbReference>
<evidence type="ECO:0000313" key="4">
    <source>
        <dbReference type="EMBL" id="CAJ2500694.1"/>
    </source>
</evidence>
<keyword evidence="2" id="KW-0663">Pyridoxal phosphate</keyword>
<comment type="caution">
    <text evidence="4">The sequence shown here is derived from an EMBL/GenBank/DDBJ whole genome shotgun (WGS) entry which is preliminary data.</text>
</comment>
<dbReference type="Gene3D" id="3.40.640.10">
    <property type="entry name" value="Type I PLP-dependent aspartate aminotransferase-like (Major domain)"/>
    <property type="match status" value="1"/>
</dbReference>
<reference evidence="4" key="1">
    <citation type="submission" date="2023-10" db="EMBL/GenBank/DDBJ databases">
        <authorList>
            <person name="Hackl T."/>
        </authorList>
    </citation>
    <scope>NUCLEOTIDE SEQUENCE</scope>
</reference>
<dbReference type="InterPro" id="IPR004839">
    <property type="entry name" value="Aminotransferase_I/II_large"/>
</dbReference>
<dbReference type="EMBL" id="CAUWAG010000003">
    <property type="protein sequence ID" value="CAJ2500694.1"/>
    <property type="molecule type" value="Genomic_DNA"/>
</dbReference>
<dbReference type="InterPro" id="IPR015422">
    <property type="entry name" value="PyrdxlP-dep_Trfase_small"/>
</dbReference>
<dbReference type="PRINTS" id="PR00753">
    <property type="entry name" value="ACCSYNTHASE"/>
</dbReference>
<proteinExistence type="inferred from homology"/>
<keyword evidence="5" id="KW-1185">Reference proteome</keyword>
<dbReference type="CDD" id="cd00609">
    <property type="entry name" value="AAT_like"/>
    <property type="match status" value="1"/>
</dbReference>
<name>A0AAI8V943_9PEZI</name>
<dbReference type="Proteomes" id="UP001295740">
    <property type="component" value="Unassembled WGS sequence"/>
</dbReference>
<evidence type="ECO:0000256" key="2">
    <source>
        <dbReference type="ARBA" id="ARBA00022898"/>
    </source>
</evidence>
<protein>
    <submittedName>
        <fullName evidence="4">Uu.00g035470.m01.CDS01</fullName>
    </submittedName>
</protein>
<evidence type="ECO:0000313" key="5">
    <source>
        <dbReference type="Proteomes" id="UP001295740"/>
    </source>
</evidence>
<dbReference type="AlphaFoldDB" id="A0AAI8V943"/>
<dbReference type="InterPro" id="IPR015421">
    <property type="entry name" value="PyrdxlP-dep_Trfase_major"/>
</dbReference>
<sequence length="421" mass="45936">MSSHVLSKRASQTIRDLDTPWRFAPAATYDPDTNPDGLISFGLAENKLVDRELQEFARHVTIPAQAFSYAYSSGGGPELPAAMARHLNEYFSPFKPLDGSEISISGTATAMHEIIGWAVGEPGDCILTSRPVYGRFELDFGNKAELNVGYADTDPDSSFDSSVVQKFEEALAGASKAGRVIRALLIVNPNNPLGRCYPRDTLVALMKFCQKHSIHFISDEVYGCSVYNSSHPTLPPFTSALSIDPAGIIDTDLLHVTYGLSKDFGAAGLRVGALVTRSQAMHRAVKSVTRFHNVSGPSVAIAAAMLNDRAWCRGFIDKARTRMAAAYKHVTEALDAMEIKYVSANAGFFVYVDLSPYLKKGSSPGQEDPDFAIARKLMDAGVFLHPLEEHGPSGWFRVVFTQDPRTVTEGLRRLKAVVRPC</sequence>
<dbReference type="InterPro" id="IPR015424">
    <property type="entry name" value="PyrdxlP-dep_Trfase"/>
</dbReference>
<evidence type="ECO:0000259" key="3">
    <source>
        <dbReference type="Pfam" id="PF00155"/>
    </source>
</evidence>
<dbReference type="GO" id="GO:0030170">
    <property type="term" value="F:pyridoxal phosphate binding"/>
    <property type="evidence" value="ECO:0007669"/>
    <property type="project" value="InterPro"/>
</dbReference>